<keyword evidence="4 6" id="KW-0663">Pyridoxal phosphate</keyword>
<dbReference type="EMBL" id="CP012752">
    <property type="protein sequence ID" value="ALG08608.1"/>
    <property type="molecule type" value="Genomic_DNA"/>
</dbReference>
<dbReference type="Gene3D" id="3.40.640.10">
    <property type="entry name" value="Type I PLP-dependent aspartate aminotransferase-like (Major domain)"/>
    <property type="match status" value="1"/>
</dbReference>
<dbReference type="KEGG" id="kphy:AOZ06_18285"/>
<name>A0A0N9I2Z4_9PSEU</name>
<protein>
    <recommendedName>
        <fullName evidence="10">Pyridoxal-dependent decarboxylase</fullName>
    </recommendedName>
</protein>
<evidence type="ECO:0000256" key="4">
    <source>
        <dbReference type="ARBA" id="ARBA00022898"/>
    </source>
</evidence>
<accession>A0A0N9I2Z4</accession>
<gene>
    <name evidence="8" type="ORF">AOZ06_18285</name>
</gene>
<evidence type="ECO:0000313" key="8">
    <source>
        <dbReference type="EMBL" id="ALG08608.1"/>
    </source>
</evidence>
<comment type="cofactor">
    <cofactor evidence="1 6 7">
        <name>pyridoxal 5'-phosphate</name>
        <dbReference type="ChEBI" id="CHEBI:597326"/>
    </cofactor>
</comment>
<organism evidence="8 9">
    <name type="scientific">Kibdelosporangium phytohabitans</name>
    <dbReference type="NCBI Taxonomy" id="860235"/>
    <lineage>
        <taxon>Bacteria</taxon>
        <taxon>Bacillati</taxon>
        <taxon>Actinomycetota</taxon>
        <taxon>Actinomycetes</taxon>
        <taxon>Pseudonocardiales</taxon>
        <taxon>Pseudonocardiaceae</taxon>
        <taxon>Kibdelosporangium</taxon>
    </lineage>
</organism>
<reference evidence="8 9" key="1">
    <citation type="submission" date="2015-07" db="EMBL/GenBank/DDBJ databases">
        <title>Genome sequencing of Kibdelosporangium phytohabitans.</title>
        <authorList>
            <person name="Qin S."/>
            <person name="Xing K."/>
        </authorList>
    </citation>
    <scope>NUCLEOTIDE SEQUENCE [LARGE SCALE GENOMIC DNA]</scope>
    <source>
        <strain evidence="8 9">KLBMP1111</strain>
    </source>
</reference>
<comment type="similarity">
    <text evidence="2 7">Belongs to the group II decarboxylase family.</text>
</comment>
<dbReference type="GO" id="GO:0004058">
    <property type="term" value="F:aromatic-L-amino-acid decarboxylase activity"/>
    <property type="evidence" value="ECO:0007669"/>
    <property type="project" value="UniProtKB-ARBA"/>
</dbReference>
<dbReference type="Gene3D" id="3.90.1150.170">
    <property type="match status" value="1"/>
</dbReference>
<keyword evidence="9" id="KW-1185">Reference proteome</keyword>
<keyword evidence="5 7" id="KW-0456">Lyase</keyword>
<dbReference type="PANTHER" id="PTHR45677:SF8">
    <property type="entry name" value="CYSTEINE SULFINIC ACID DECARBOXYLASE"/>
    <property type="match status" value="1"/>
</dbReference>
<evidence type="ECO:0000313" key="9">
    <source>
        <dbReference type="Proteomes" id="UP000063699"/>
    </source>
</evidence>
<proteinExistence type="inferred from homology"/>
<evidence type="ECO:0000256" key="7">
    <source>
        <dbReference type="RuleBase" id="RU000382"/>
    </source>
</evidence>
<dbReference type="AlphaFoldDB" id="A0A0N9I2Z4"/>
<dbReference type="STRING" id="860235.AOZ06_18285"/>
<evidence type="ECO:0000256" key="3">
    <source>
        <dbReference type="ARBA" id="ARBA00022793"/>
    </source>
</evidence>
<dbReference type="InterPro" id="IPR002129">
    <property type="entry name" value="PyrdxlP-dep_de-COase"/>
</dbReference>
<evidence type="ECO:0000256" key="2">
    <source>
        <dbReference type="ARBA" id="ARBA00009533"/>
    </source>
</evidence>
<dbReference type="Pfam" id="PF00282">
    <property type="entry name" value="Pyridoxal_deC"/>
    <property type="match status" value="1"/>
</dbReference>
<feature type="modified residue" description="N6-(pyridoxal phosphate)lysine" evidence="6">
    <location>
        <position position="308"/>
    </location>
</feature>
<dbReference type="GO" id="GO:0005737">
    <property type="term" value="C:cytoplasm"/>
    <property type="evidence" value="ECO:0007669"/>
    <property type="project" value="TreeGrafter"/>
</dbReference>
<keyword evidence="3" id="KW-0210">Decarboxylase</keyword>
<dbReference type="InterPro" id="IPR015422">
    <property type="entry name" value="PyrdxlP-dep_Trfase_small"/>
</dbReference>
<dbReference type="GO" id="GO:0030170">
    <property type="term" value="F:pyridoxal phosphate binding"/>
    <property type="evidence" value="ECO:0007669"/>
    <property type="project" value="InterPro"/>
</dbReference>
<evidence type="ECO:0000256" key="6">
    <source>
        <dbReference type="PIRSR" id="PIRSR602129-50"/>
    </source>
</evidence>
<dbReference type="OrthoDB" id="3335676at2"/>
<dbReference type="GO" id="GO:0019752">
    <property type="term" value="P:carboxylic acid metabolic process"/>
    <property type="evidence" value="ECO:0007669"/>
    <property type="project" value="InterPro"/>
</dbReference>
<dbReference type="SUPFAM" id="SSF53383">
    <property type="entry name" value="PLP-dependent transferases"/>
    <property type="match status" value="1"/>
</dbReference>
<dbReference type="PANTHER" id="PTHR45677">
    <property type="entry name" value="GLUTAMATE DECARBOXYLASE-RELATED"/>
    <property type="match status" value="1"/>
</dbReference>
<evidence type="ECO:0008006" key="10">
    <source>
        <dbReference type="Google" id="ProtNLM"/>
    </source>
</evidence>
<dbReference type="Gene3D" id="3.90.1150.10">
    <property type="entry name" value="Aspartate Aminotransferase, domain 1"/>
    <property type="match status" value="1"/>
</dbReference>
<evidence type="ECO:0000256" key="1">
    <source>
        <dbReference type="ARBA" id="ARBA00001933"/>
    </source>
</evidence>
<dbReference type="InterPro" id="IPR015421">
    <property type="entry name" value="PyrdxlP-dep_Trfase_major"/>
</dbReference>
<dbReference type="Proteomes" id="UP000063699">
    <property type="component" value="Chromosome"/>
</dbReference>
<dbReference type="InterPro" id="IPR015424">
    <property type="entry name" value="PyrdxlP-dep_Trfase"/>
</dbReference>
<evidence type="ECO:0000256" key="5">
    <source>
        <dbReference type="ARBA" id="ARBA00023239"/>
    </source>
</evidence>
<sequence length="483" mass="51251">MIGGVNMSKPGPLHVDSGHAAALLAQASTLATQHHVDVPGGPVTPPADVAAIRARLAAYDFETARCADDVFADVMDLLRSGMVHTSHPRYFGLFNPAPTWWGVAGELIAAAANPQLAAYPHAWAPVEIERHVLRFLADRLGLPAGSAGSFTVGGSEANQTAVIVALTKHWPDYAQQGVRAVRGRPLLYASAESHLAWVKIAHVAGLGRQAVRLVPVDAAHRMDVDQLRTMLDADRAAGDEPFLLVATAGTTGAGALDPLPELVTLARESGLYLHVDAAWGGSVALSDRLRPLLAGVEAADSVTVDAHKWMSAPMGAGMFLTPHADALSASFDVRTSFMPDAADGTLDPYASSVQWSRRFTGLKVFLSLAGQGRLAFARQLERDVALGELLALRLAERGWVRINATPLPVVCVAEPDVDRGDPGLSRSWHAAVADEVVRRGRAWISSVQLAGRSGLRLCVTSYLTTERDIDLVAGELDACRALS</sequence>